<proteinExistence type="predicted"/>
<reference evidence="2" key="1">
    <citation type="submission" date="2016-10" db="EMBL/GenBank/DDBJ databases">
        <authorList>
            <person name="Varghese N."/>
            <person name="Submissions S."/>
        </authorList>
    </citation>
    <scope>NUCLEOTIDE SEQUENCE [LARGE SCALE GENOMIC DNA]</scope>
    <source>
        <strain evidence="2">CGMCC 1.7736</strain>
    </source>
</reference>
<evidence type="ECO:0000313" key="2">
    <source>
        <dbReference type="Proteomes" id="UP000198531"/>
    </source>
</evidence>
<dbReference type="OrthoDB" id="273767at2157"/>
<dbReference type="RefSeq" id="WP_089805504.1">
    <property type="nucleotide sequence ID" value="NZ_FOYT01000001.1"/>
</dbReference>
<sequence length="170" mass="18359">MKVARRPLPSVAIEELIATTDVDGLRIHEGETLAFRCRKCGHADETLGQLVHQETCDLAGEHGRELYETLPGADRGLDSPELSPEHEFLVLVSGASGDPAMSYFSSIRDIREGEVAEAHNSEVVGYRCAECGNSDETVWEIVHDHGCSLEGVNEADASVGRVATDGGQRD</sequence>
<dbReference type="AlphaFoldDB" id="A0A1I6GIA8"/>
<accession>A0A1I6GIA8</accession>
<dbReference type="Proteomes" id="UP000198531">
    <property type="component" value="Unassembled WGS sequence"/>
</dbReference>
<gene>
    <name evidence="1" type="ORF">SAMN04487947_1198</name>
</gene>
<name>A0A1I6GIA8_9EURY</name>
<dbReference type="EMBL" id="FOYT01000001">
    <property type="protein sequence ID" value="SFR41900.1"/>
    <property type="molecule type" value="Genomic_DNA"/>
</dbReference>
<evidence type="ECO:0000313" key="1">
    <source>
        <dbReference type="EMBL" id="SFR41900.1"/>
    </source>
</evidence>
<keyword evidence="2" id="KW-1185">Reference proteome</keyword>
<organism evidence="1 2">
    <name type="scientific">Halogeometricum rufum</name>
    <dbReference type="NCBI Taxonomy" id="553469"/>
    <lineage>
        <taxon>Archaea</taxon>
        <taxon>Methanobacteriati</taxon>
        <taxon>Methanobacteriota</taxon>
        <taxon>Stenosarchaea group</taxon>
        <taxon>Halobacteria</taxon>
        <taxon>Halobacteriales</taxon>
        <taxon>Haloferacaceae</taxon>
        <taxon>Halogeometricum</taxon>
    </lineage>
</organism>
<protein>
    <submittedName>
        <fullName evidence="1">Uncharacterized protein</fullName>
    </submittedName>
</protein>
<dbReference type="STRING" id="553469.SAMN04487947_1198"/>